<proteinExistence type="predicted"/>
<name>A0A6B2LY71_9EUKA</name>
<evidence type="ECO:0000313" key="1">
    <source>
        <dbReference type="EMBL" id="NDV41598.1"/>
    </source>
</evidence>
<protein>
    <submittedName>
        <fullName evidence="1">Uncharacterized protein</fullName>
    </submittedName>
</protein>
<sequence>MMERHLHQEVMIIQLNFGVFKL</sequence>
<dbReference type="EMBL" id="GIBP01012629">
    <property type="protein sequence ID" value="NDV41598.1"/>
    <property type="molecule type" value="Transcribed_RNA"/>
</dbReference>
<dbReference type="AlphaFoldDB" id="A0A6B2LY71"/>
<accession>A0A6B2LY71</accession>
<reference evidence="1" key="1">
    <citation type="journal article" date="2020" name="J. Eukaryot. Microbiol.">
        <title>De novo Sequencing, Assembly and Annotation of the Transcriptome for the Free-Living Testate Amoeba Arcella intermedia.</title>
        <authorList>
            <person name="Ribeiro G.M."/>
            <person name="Porfirio-Sousa A.L."/>
            <person name="Maurer-Alcala X.X."/>
            <person name="Katz L.A."/>
            <person name="Lahr D.J.G."/>
        </authorList>
    </citation>
    <scope>NUCLEOTIDE SEQUENCE</scope>
</reference>
<organism evidence="1">
    <name type="scientific">Arcella intermedia</name>
    <dbReference type="NCBI Taxonomy" id="1963864"/>
    <lineage>
        <taxon>Eukaryota</taxon>
        <taxon>Amoebozoa</taxon>
        <taxon>Tubulinea</taxon>
        <taxon>Elardia</taxon>
        <taxon>Arcellinida</taxon>
        <taxon>Sphaerothecina</taxon>
        <taxon>Arcellidae</taxon>
        <taxon>Arcella</taxon>
    </lineage>
</organism>